<protein>
    <recommendedName>
        <fullName evidence="3">Peptidase MA superfamily protein</fullName>
    </recommendedName>
</protein>
<dbReference type="Proteomes" id="UP000184275">
    <property type="component" value="Unassembled WGS sequence"/>
</dbReference>
<dbReference type="AlphaFoldDB" id="A0A1M6UA23"/>
<keyword evidence="2" id="KW-1185">Reference proteome</keyword>
<accession>A0A1M6UA23</accession>
<organism evidence="1 2">
    <name type="scientific">Fibrobacter intestinalis</name>
    <dbReference type="NCBI Taxonomy" id="28122"/>
    <lineage>
        <taxon>Bacteria</taxon>
        <taxon>Pseudomonadati</taxon>
        <taxon>Fibrobacterota</taxon>
        <taxon>Fibrobacteria</taxon>
        <taxon>Fibrobacterales</taxon>
        <taxon>Fibrobacteraceae</taxon>
        <taxon>Fibrobacter</taxon>
    </lineage>
</organism>
<proteinExistence type="predicted"/>
<dbReference type="InterPro" id="IPR011990">
    <property type="entry name" value="TPR-like_helical_dom_sf"/>
</dbReference>
<evidence type="ECO:0000313" key="1">
    <source>
        <dbReference type="EMBL" id="SHK66010.1"/>
    </source>
</evidence>
<dbReference type="RefSeq" id="WP_073304088.1">
    <property type="nucleotide sequence ID" value="NZ_FRAW01000013.1"/>
</dbReference>
<dbReference type="Gene3D" id="1.25.40.10">
    <property type="entry name" value="Tetratricopeptide repeat domain"/>
    <property type="match status" value="1"/>
</dbReference>
<dbReference type="EMBL" id="FRAW01000013">
    <property type="protein sequence ID" value="SHK66010.1"/>
    <property type="molecule type" value="Genomic_DNA"/>
</dbReference>
<reference evidence="2" key="1">
    <citation type="submission" date="2016-11" db="EMBL/GenBank/DDBJ databases">
        <authorList>
            <person name="Varghese N."/>
            <person name="Submissions S."/>
        </authorList>
    </citation>
    <scope>NUCLEOTIDE SEQUENCE [LARGE SCALE GENOMIC DNA]</scope>
    <source>
        <strain evidence="2">UWOS</strain>
    </source>
</reference>
<evidence type="ECO:0000313" key="2">
    <source>
        <dbReference type="Proteomes" id="UP000184275"/>
    </source>
</evidence>
<gene>
    <name evidence="1" type="ORF">SAMN05720469_11318</name>
</gene>
<sequence>MYVTPQKILLIATSLFVLLPVGINVKKILNENQKIELHNQRVKEAQECMDAKQWKCAENNIRSLLLDSPENQNLQLHLAGILFEEERYEECIRYIEGLQFEHADLQYLLQKSKQLIREKQELGIENSGHFRLEFEGNPTRMDVMEALSVLEVAYDSLGGLFHFYPEDKIHIVLYKSSEYQGIGPRPDWVGAVFDGKLRIPVGLMQSREVYRPILFHELTHAFVRAMTTSNIPIWMNEGIAQVIDGSKTGKARPAGKTPTLKELQTPFIQESRTEKAELLYWYSEKMVQRLLSYSAEPFRAFHDCLRDIRELGIDSSLKRHFGISEQELFQAI</sequence>
<name>A0A1M6UA23_9BACT</name>
<evidence type="ECO:0008006" key="3">
    <source>
        <dbReference type="Google" id="ProtNLM"/>
    </source>
</evidence>